<gene>
    <name evidence="1" type="ORF">PXEA_LOCUS16091</name>
</gene>
<dbReference type="AlphaFoldDB" id="A0A3S5CN78"/>
<proteinExistence type="predicted"/>
<name>A0A3S5CN78_9PLAT</name>
<reference evidence="1" key="1">
    <citation type="submission" date="2018-11" db="EMBL/GenBank/DDBJ databases">
        <authorList>
            <consortium name="Pathogen Informatics"/>
        </authorList>
    </citation>
    <scope>NUCLEOTIDE SEQUENCE</scope>
</reference>
<keyword evidence="2" id="KW-1185">Reference proteome</keyword>
<dbReference type="EMBL" id="CAAALY010057700">
    <property type="protein sequence ID" value="VEL22651.1"/>
    <property type="molecule type" value="Genomic_DNA"/>
</dbReference>
<sequence length="64" mass="7014">MSEKTSRGQKRTILVGQMDILLTGRLCRWMMEKHVQIEATASSQHCGISAVHHLTGLAGRPAGK</sequence>
<accession>A0A3S5CN78</accession>
<protein>
    <submittedName>
        <fullName evidence="1">Uncharacterized protein</fullName>
    </submittedName>
</protein>
<dbReference type="Proteomes" id="UP000784294">
    <property type="component" value="Unassembled WGS sequence"/>
</dbReference>
<evidence type="ECO:0000313" key="2">
    <source>
        <dbReference type="Proteomes" id="UP000784294"/>
    </source>
</evidence>
<evidence type="ECO:0000313" key="1">
    <source>
        <dbReference type="EMBL" id="VEL22651.1"/>
    </source>
</evidence>
<organism evidence="1 2">
    <name type="scientific">Protopolystoma xenopodis</name>
    <dbReference type="NCBI Taxonomy" id="117903"/>
    <lineage>
        <taxon>Eukaryota</taxon>
        <taxon>Metazoa</taxon>
        <taxon>Spiralia</taxon>
        <taxon>Lophotrochozoa</taxon>
        <taxon>Platyhelminthes</taxon>
        <taxon>Monogenea</taxon>
        <taxon>Polyopisthocotylea</taxon>
        <taxon>Polystomatidea</taxon>
        <taxon>Polystomatidae</taxon>
        <taxon>Protopolystoma</taxon>
    </lineage>
</organism>
<comment type="caution">
    <text evidence="1">The sequence shown here is derived from an EMBL/GenBank/DDBJ whole genome shotgun (WGS) entry which is preliminary data.</text>
</comment>